<dbReference type="EMBL" id="AJWZ01005150">
    <property type="protein sequence ID" value="EKC63385.1"/>
    <property type="molecule type" value="Genomic_DNA"/>
</dbReference>
<accession>K1TAD9</accession>
<proteinExistence type="predicted"/>
<comment type="caution">
    <text evidence="1">The sequence shown here is derived from an EMBL/GenBank/DDBJ whole genome shotgun (WGS) entry which is preliminary data.</text>
</comment>
<organism evidence="1">
    <name type="scientific">human gut metagenome</name>
    <dbReference type="NCBI Taxonomy" id="408170"/>
    <lineage>
        <taxon>unclassified sequences</taxon>
        <taxon>metagenomes</taxon>
        <taxon>organismal metagenomes</taxon>
    </lineage>
</organism>
<reference evidence="1" key="1">
    <citation type="journal article" date="2013" name="Environ. Microbiol.">
        <title>Microbiota from the distal guts of lean and obese adolescents exhibit partial functional redundancy besides clear differences in community structure.</title>
        <authorList>
            <person name="Ferrer M."/>
            <person name="Ruiz A."/>
            <person name="Lanza F."/>
            <person name="Haange S.B."/>
            <person name="Oberbach A."/>
            <person name="Till H."/>
            <person name="Bargiela R."/>
            <person name="Campoy C."/>
            <person name="Segura M.T."/>
            <person name="Richter M."/>
            <person name="von Bergen M."/>
            <person name="Seifert J."/>
            <person name="Suarez A."/>
        </authorList>
    </citation>
    <scope>NUCLEOTIDE SEQUENCE</scope>
</reference>
<name>K1TAD9_9ZZZZ</name>
<evidence type="ECO:0000313" key="1">
    <source>
        <dbReference type="EMBL" id="EKC63385.1"/>
    </source>
</evidence>
<sequence>SGNLVCELDPKHVEKGGKHVVEMTVTDGCGNRTTEQFEFVW</sequence>
<feature type="non-terminal residue" evidence="1">
    <location>
        <position position="1"/>
    </location>
</feature>
<dbReference type="AlphaFoldDB" id="K1TAD9"/>
<protein>
    <submittedName>
        <fullName evidence="1">Uncharacterized protein</fullName>
    </submittedName>
</protein>
<gene>
    <name evidence="1" type="ORF">OBE_07488</name>
</gene>